<dbReference type="GO" id="GO:0003735">
    <property type="term" value="F:structural constituent of ribosome"/>
    <property type="evidence" value="ECO:0007669"/>
    <property type="project" value="InterPro"/>
</dbReference>
<evidence type="ECO:0000259" key="17">
    <source>
        <dbReference type="Pfam" id="PF00467"/>
    </source>
</evidence>
<dbReference type="SUPFAM" id="SSF46906">
    <property type="entry name" value="Ribosomal protein L11, C-terminal domain"/>
    <property type="match status" value="1"/>
</dbReference>
<dbReference type="GO" id="GO:0031564">
    <property type="term" value="P:transcription antitermination"/>
    <property type="evidence" value="ECO:0007669"/>
    <property type="project" value="UniProtKB-KW"/>
</dbReference>
<dbReference type="GO" id="GO:0022625">
    <property type="term" value="C:cytosolic large ribosomal subunit"/>
    <property type="evidence" value="ECO:0007669"/>
    <property type="project" value="TreeGrafter"/>
</dbReference>
<evidence type="ECO:0000256" key="11">
    <source>
        <dbReference type="ARBA" id="ARBA00035540"/>
    </source>
</evidence>
<dbReference type="InterPro" id="IPR000911">
    <property type="entry name" value="Ribosomal_uL11"/>
</dbReference>
<dbReference type="PROSITE" id="PS00359">
    <property type="entry name" value="RIBOSOMAL_L11"/>
    <property type="match status" value="1"/>
</dbReference>
<evidence type="ECO:0000256" key="4">
    <source>
        <dbReference type="ARBA" id="ARBA00022884"/>
    </source>
</evidence>
<keyword evidence="2" id="KW-0699">rRNA-binding</keyword>
<dbReference type="Gene3D" id="2.30.30.30">
    <property type="match status" value="1"/>
</dbReference>
<dbReference type="InterPro" id="IPR008991">
    <property type="entry name" value="Translation_prot_SH3-like_sf"/>
</dbReference>
<evidence type="ECO:0000313" key="19">
    <source>
        <dbReference type="EMBL" id="KAF0683215.1"/>
    </source>
</evidence>
<evidence type="ECO:0000256" key="14">
    <source>
        <dbReference type="ARBA" id="ARBA00041455"/>
    </source>
</evidence>
<dbReference type="InterPro" id="IPR006519">
    <property type="entry name" value="Ribosomal_uL11_bac-typ"/>
</dbReference>
<dbReference type="SMART" id="SM00649">
    <property type="entry name" value="RL11"/>
    <property type="match status" value="1"/>
</dbReference>
<comment type="caution">
    <text evidence="19">The sequence shown here is derived from an EMBL/GenBank/DDBJ whole genome shotgun (WGS) entry which is preliminary data.</text>
</comment>
<dbReference type="Gene3D" id="3.30.1550.10">
    <property type="entry name" value="Ribosomal protein L11/L12, N-terminal domain"/>
    <property type="match status" value="1"/>
</dbReference>
<dbReference type="OrthoDB" id="1091498at2759"/>
<dbReference type="GO" id="GO:0070180">
    <property type="term" value="F:large ribosomal subunit rRNA binding"/>
    <property type="evidence" value="ECO:0007669"/>
    <property type="project" value="TreeGrafter"/>
</dbReference>
<dbReference type="Pfam" id="PF03946">
    <property type="entry name" value="Ribosomal_L11_N"/>
    <property type="match status" value="1"/>
</dbReference>
<keyword evidence="5 15" id="KW-0689">Ribosomal protein</keyword>
<dbReference type="InterPro" id="IPR036769">
    <property type="entry name" value="Ribosomal_uL11_C_sf"/>
</dbReference>
<evidence type="ECO:0000256" key="1">
    <source>
        <dbReference type="ARBA" id="ARBA00010537"/>
    </source>
</evidence>
<evidence type="ECO:0000256" key="8">
    <source>
        <dbReference type="ARBA" id="ARBA00023274"/>
    </source>
</evidence>
<dbReference type="PRINTS" id="PR00338">
    <property type="entry name" value="NUSGTNSCPFCT"/>
</dbReference>
<dbReference type="SUPFAM" id="SSF54747">
    <property type="entry name" value="Ribosomal L11/L12e N-terminal domain"/>
    <property type="match status" value="1"/>
</dbReference>
<feature type="domain" description="KOW" evidence="17">
    <location>
        <begin position="2"/>
        <end position="27"/>
    </location>
</feature>
<protein>
    <recommendedName>
        <fullName evidence="9">Large ribosomal subunit protein uL11</fullName>
    </recommendedName>
    <alternativeName>
        <fullName evidence="14">39S ribosomal protein L11, mitochondrial</fullName>
    </alternativeName>
    <alternativeName>
        <fullName evidence="11">50S ribosomal protein L11, chloroplastic</fullName>
    </alternativeName>
    <alternativeName>
        <fullName evidence="10">60S ribosomal protein L12</fullName>
    </alternativeName>
    <alternativeName>
        <fullName evidence="13">Large ribosomal subunit protein uL11m</fullName>
    </alternativeName>
</protein>
<evidence type="ECO:0000313" key="20">
    <source>
        <dbReference type="Proteomes" id="UP000478052"/>
    </source>
</evidence>
<feature type="domain" description="Large ribosomal subunit protein uL11 C-terminal" evidence="16">
    <location>
        <begin position="120"/>
        <end position="186"/>
    </location>
</feature>
<evidence type="ECO:0000256" key="13">
    <source>
        <dbReference type="ARBA" id="ARBA00040104"/>
    </source>
</evidence>
<dbReference type="FunFam" id="2.30.30.30:FF:000002">
    <property type="entry name" value="Transcription termination/antitermination factor NusG"/>
    <property type="match status" value="1"/>
</dbReference>
<dbReference type="CDD" id="cd00349">
    <property type="entry name" value="Ribosomal_L11"/>
    <property type="match status" value="1"/>
</dbReference>
<evidence type="ECO:0000256" key="12">
    <source>
        <dbReference type="ARBA" id="ARBA00038782"/>
    </source>
</evidence>
<dbReference type="PANTHER" id="PTHR11661:SF1">
    <property type="entry name" value="LARGE RIBOSOMAL SUBUNIT PROTEIN UL11M"/>
    <property type="match status" value="1"/>
</dbReference>
<keyword evidence="3" id="KW-0889">Transcription antitermination</keyword>
<dbReference type="InterPro" id="IPR020783">
    <property type="entry name" value="Ribosomal_uL11_C"/>
</dbReference>
<organism evidence="19 20">
    <name type="scientific">Aphis craccivora</name>
    <name type="common">Cowpea aphid</name>
    <dbReference type="NCBI Taxonomy" id="307492"/>
    <lineage>
        <taxon>Eukaryota</taxon>
        <taxon>Metazoa</taxon>
        <taxon>Ecdysozoa</taxon>
        <taxon>Arthropoda</taxon>
        <taxon>Hexapoda</taxon>
        <taxon>Insecta</taxon>
        <taxon>Pterygota</taxon>
        <taxon>Neoptera</taxon>
        <taxon>Paraneoptera</taxon>
        <taxon>Hemiptera</taxon>
        <taxon>Sternorrhyncha</taxon>
        <taxon>Aphidomorpha</taxon>
        <taxon>Aphidoidea</taxon>
        <taxon>Aphididae</taxon>
        <taxon>Aphidini</taxon>
        <taxon>Aphis</taxon>
        <taxon>Aphis</taxon>
    </lineage>
</organism>
<dbReference type="FunFam" id="3.30.1550.10:FF:000001">
    <property type="entry name" value="50S ribosomal protein L11"/>
    <property type="match status" value="1"/>
</dbReference>
<dbReference type="InterPro" id="IPR020784">
    <property type="entry name" value="Ribosomal_uL11_N"/>
</dbReference>
<dbReference type="InterPro" id="IPR005824">
    <property type="entry name" value="KOW"/>
</dbReference>
<evidence type="ECO:0000256" key="6">
    <source>
        <dbReference type="ARBA" id="ARBA00023015"/>
    </source>
</evidence>
<evidence type="ECO:0000256" key="9">
    <source>
        <dbReference type="ARBA" id="ARBA00035203"/>
    </source>
</evidence>
<evidence type="ECO:0000256" key="10">
    <source>
        <dbReference type="ARBA" id="ARBA00035320"/>
    </source>
</evidence>
<evidence type="ECO:0000259" key="18">
    <source>
        <dbReference type="Pfam" id="PF03946"/>
    </source>
</evidence>
<reference evidence="19 20" key="1">
    <citation type="submission" date="2019-08" db="EMBL/GenBank/DDBJ databases">
        <title>Whole genome of Aphis craccivora.</title>
        <authorList>
            <person name="Voronova N.V."/>
            <person name="Shulinski R.S."/>
            <person name="Bandarenka Y.V."/>
            <person name="Zhorov D.G."/>
            <person name="Warner D."/>
        </authorList>
    </citation>
    <scope>NUCLEOTIDE SEQUENCE [LARGE SCALE GENOMIC DNA]</scope>
    <source>
        <strain evidence="19">180601</strain>
        <tissue evidence="19">Whole Body</tissue>
    </source>
</reference>
<keyword evidence="20" id="KW-1185">Reference proteome</keyword>
<dbReference type="SUPFAM" id="SSF50104">
    <property type="entry name" value="Translation proteins SH3-like domain"/>
    <property type="match status" value="1"/>
</dbReference>
<proteinExistence type="inferred from homology"/>
<dbReference type="HAMAP" id="MF_00736">
    <property type="entry name" value="Ribosomal_uL11"/>
    <property type="match status" value="1"/>
</dbReference>
<feature type="domain" description="Large ribosomal subunit protein uL11 N-terminal" evidence="18">
    <location>
        <begin position="57"/>
        <end position="115"/>
    </location>
</feature>
<keyword evidence="8 15" id="KW-0687">Ribonucleoprotein</keyword>
<comment type="similarity">
    <text evidence="1 15">Belongs to the universal ribosomal protein uL11 family.</text>
</comment>
<dbReference type="CDD" id="cd06091">
    <property type="entry name" value="KOW_NusG"/>
    <property type="match status" value="1"/>
</dbReference>
<accession>A0A6G0VIR2</accession>
<evidence type="ECO:0000256" key="2">
    <source>
        <dbReference type="ARBA" id="ARBA00022730"/>
    </source>
</evidence>
<dbReference type="PANTHER" id="PTHR11661">
    <property type="entry name" value="60S RIBOSOMAL PROTEIN L12"/>
    <property type="match status" value="1"/>
</dbReference>
<dbReference type="InterPro" id="IPR014722">
    <property type="entry name" value="Rib_uL2_dom2"/>
</dbReference>
<dbReference type="Gene3D" id="1.10.10.250">
    <property type="entry name" value="Ribosomal protein L11, C-terminal domain"/>
    <property type="match status" value="1"/>
</dbReference>
<evidence type="ECO:0000256" key="15">
    <source>
        <dbReference type="RuleBase" id="RU003978"/>
    </source>
</evidence>
<keyword evidence="4" id="KW-0694">RNA-binding</keyword>
<keyword evidence="7" id="KW-0804">Transcription</keyword>
<dbReference type="GO" id="GO:0032784">
    <property type="term" value="P:regulation of DNA-templated transcription elongation"/>
    <property type="evidence" value="ECO:0007669"/>
    <property type="project" value="InterPro"/>
</dbReference>
<gene>
    <name evidence="19" type="ORF">FWK35_00034926</name>
</gene>
<evidence type="ECO:0000256" key="5">
    <source>
        <dbReference type="ARBA" id="ARBA00022980"/>
    </source>
</evidence>
<dbReference type="InterPro" id="IPR001062">
    <property type="entry name" value="Transcrpt_antiterm_NusG"/>
</dbReference>
<sequence>MIRVNDGPFADFNGVVEEVDYEKSRLKVSVSIFGRSTPVELDFRQKIEMAKKIQSYIKLQVSAGMANPSPPIGPALGQKGVNIMEFCKIFNAQTENMEKGLPIPVIITVYSDRSFTFITKTPPASILLKKAAGIKSGSSKPKIEMKGKITKLQIEEIAEIKKKDMTGSNIQNMIKSIKGTAKSMGLIIED</sequence>
<evidence type="ECO:0000259" key="16">
    <source>
        <dbReference type="Pfam" id="PF00298"/>
    </source>
</evidence>
<keyword evidence="6" id="KW-0805">Transcription regulation</keyword>
<name>A0A6G0VIR2_APHCR</name>
<dbReference type="AlphaFoldDB" id="A0A6G0VIR2"/>
<dbReference type="Proteomes" id="UP000478052">
    <property type="component" value="Unassembled WGS sequence"/>
</dbReference>
<dbReference type="InterPro" id="IPR020785">
    <property type="entry name" value="Ribosomal_uL11_CS"/>
</dbReference>
<evidence type="ECO:0000256" key="3">
    <source>
        <dbReference type="ARBA" id="ARBA00022814"/>
    </source>
</evidence>
<dbReference type="InterPro" id="IPR015869">
    <property type="entry name" value="Transcrpt_antiterm_NusG_bac_CS"/>
</dbReference>
<dbReference type="GO" id="GO:0006412">
    <property type="term" value="P:translation"/>
    <property type="evidence" value="ECO:0007669"/>
    <property type="project" value="InterPro"/>
</dbReference>
<dbReference type="PROSITE" id="PS01014">
    <property type="entry name" value="NUSG"/>
    <property type="match status" value="1"/>
</dbReference>
<dbReference type="NCBIfam" id="TIGR01632">
    <property type="entry name" value="L11_bact"/>
    <property type="match status" value="1"/>
</dbReference>
<dbReference type="Pfam" id="PF00467">
    <property type="entry name" value="KOW"/>
    <property type="match status" value="1"/>
</dbReference>
<comment type="subunit">
    <text evidence="12">Component of the mitochondrial ribosome large subunit (39S) which comprises a 16S rRNA and about 50 distinct proteins.</text>
</comment>
<dbReference type="InterPro" id="IPR036796">
    <property type="entry name" value="Ribosomal_uL11_N_sf"/>
</dbReference>
<dbReference type="EMBL" id="VUJU01017415">
    <property type="protein sequence ID" value="KAF0683215.1"/>
    <property type="molecule type" value="Genomic_DNA"/>
</dbReference>
<evidence type="ECO:0000256" key="7">
    <source>
        <dbReference type="ARBA" id="ARBA00023163"/>
    </source>
</evidence>
<dbReference type="Pfam" id="PF00298">
    <property type="entry name" value="Ribosomal_L11"/>
    <property type="match status" value="1"/>
</dbReference>